<dbReference type="Pfam" id="PF00300">
    <property type="entry name" value="His_Phos_1"/>
    <property type="match status" value="1"/>
</dbReference>
<keyword evidence="1" id="KW-0378">Hydrolase</keyword>
<dbReference type="SMART" id="SM00855">
    <property type="entry name" value="PGAM"/>
    <property type="match status" value="1"/>
</dbReference>
<dbReference type="GO" id="GO:0016787">
    <property type="term" value="F:hydrolase activity"/>
    <property type="evidence" value="ECO:0007669"/>
    <property type="project" value="UniProtKB-KW"/>
</dbReference>
<keyword evidence="2" id="KW-0413">Isomerase</keyword>
<dbReference type="InterPro" id="IPR029033">
    <property type="entry name" value="His_PPase_superfam"/>
</dbReference>
<accession>A0A2R8B9J6</accession>
<dbReference type="EMBL" id="OMOR01000001">
    <property type="protein sequence ID" value="SPH19720.1"/>
    <property type="molecule type" value="Genomic_DNA"/>
</dbReference>
<protein>
    <submittedName>
        <fullName evidence="2">2,3-bisphosphoglycerate-dependent phosphoglycerate mutase</fullName>
        <ecNumber evidence="2">5.4.2.11</ecNumber>
    </submittedName>
</protein>
<dbReference type="EC" id="5.4.2.11" evidence="2"/>
<dbReference type="Gene3D" id="3.40.50.1240">
    <property type="entry name" value="Phosphoglycerate mutase-like"/>
    <property type="match status" value="1"/>
</dbReference>
<keyword evidence="3" id="KW-1185">Reference proteome</keyword>
<dbReference type="SUPFAM" id="SSF53254">
    <property type="entry name" value="Phosphoglycerate mutase-like"/>
    <property type="match status" value="1"/>
</dbReference>
<dbReference type="PANTHER" id="PTHR20935:SF0">
    <property type="entry name" value="SERINE_THREONINE-PROTEIN PHOSPHATASE PGAM5, MITOCHONDRIAL"/>
    <property type="match status" value="1"/>
</dbReference>
<proteinExistence type="predicted"/>
<gene>
    <name evidence="2" type="primary">gpmA_1</name>
    <name evidence="2" type="ORF">ASD8599_00456</name>
</gene>
<dbReference type="OrthoDB" id="280692at2"/>
<evidence type="ECO:0000313" key="3">
    <source>
        <dbReference type="Proteomes" id="UP000244880"/>
    </source>
</evidence>
<reference evidence="2 3" key="1">
    <citation type="submission" date="2018-03" db="EMBL/GenBank/DDBJ databases">
        <authorList>
            <person name="Keele B.F."/>
        </authorList>
    </citation>
    <scope>NUCLEOTIDE SEQUENCE [LARGE SCALE GENOMIC DNA]</scope>
    <source>
        <strain evidence="2 3">CECT 8599</strain>
    </source>
</reference>
<dbReference type="RefSeq" id="WP_108827029.1">
    <property type="nucleotide sequence ID" value="NZ_OMOR01000001.1"/>
</dbReference>
<dbReference type="CDD" id="cd07067">
    <property type="entry name" value="HP_PGM_like"/>
    <property type="match status" value="1"/>
</dbReference>
<name>A0A2R8B9J6_9RHOB</name>
<dbReference type="PANTHER" id="PTHR20935">
    <property type="entry name" value="PHOSPHOGLYCERATE MUTASE-RELATED"/>
    <property type="match status" value="1"/>
</dbReference>
<dbReference type="InterPro" id="IPR013078">
    <property type="entry name" value="His_Pase_superF_clade-1"/>
</dbReference>
<evidence type="ECO:0000256" key="1">
    <source>
        <dbReference type="ARBA" id="ARBA00022801"/>
    </source>
</evidence>
<dbReference type="Proteomes" id="UP000244880">
    <property type="component" value="Unassembled WGS sequence"/>
</dbReference>
<organism evidence="2 3">
    <name type="scientific">Ascidiaceihabitans donghaensis</name>
    <dbReference type="NCBI Taxonomy" id="1510460"/>
    <lineage>
        <taxon>Bacteria</taxon>
        <taxon>Pseudomonadati</taxon>
        <taxon>Pseudomonadota</taxon>
        <taxon>Alphaproteobacteria</taxon>
        <taxon>Rhodobacterales</taxon>
        <taxon>Paracoccaceae</taxon>
        <taxon>Ascidiaceihabitans</taxon>
    </lineage>
</organism>
<sequence>MSHITLIRHGQANSEAKDEASYDQLSTLGAQQSKWLGQHLKQTKSHHMRLFTGTLQRHIETANNMDTGLEPIRDKRLNELEYFTLAQALEKEHGVPMPAAQPDFAHHLPKVFAAWKDGILNGAPETFEAFETRVNGAINDIAQGDGPALVVTSGGLISMVMRQHLKLDISSMANVALAIMNTSIHRLYPVGGTWSPVMFNAVPHLEDPTRHHAQTHV</sequence>
<dbReference type="InterPro" id="IPR051021">
    <property type="entry name" value="Mito_Ser/Thr_phosphatase"/>
</dbReference>
<dbReference type="GO" id="GO:0004619">
    <property type="term" value="F:phosphoglycerate mutase activity"/>
    <property type="evidence" value="ECO:0007669"/>
    <property type="project" value="UniProtKB-EC"/>
</dbReference>
<dbReference type="AlphaFoldDB" id="A0A2R8B9J6"/>
<evidence type="ECO:0000313" key="2">
    <source>
        <dbReference type="EMBL" id="SPH19720.1"/>
    </source>
</evidence>